<dbReference type="InterPro" id="IPR011989">
    <property type="entry name" value="ARM-like"/>
</dbReference>
<feature type="domain" description="Sister chromatid cohesion C-terminal" evidence="3">
    <location>
        <begin position="1349"/>
        <end position="1525"/>
    </location>
</feature>
<sequence length="1740" mass="191398">MAARDTIEVVVPRRPQHGSHGRQLSVDQALQYTPMTTSVLPAHDRIPLPQLGRLTDPRLTSPSARKAAYRSELFTPRVKERLAVLLDPSRLSEIKFRRPPVQDEDNTQSGLHSIPTMILNMSKMDFTYPSSSPGSHKKPTIQMPVTKSSSTNFVVEVPKPPPSFNRDGYPTIPDSPKKKKLVALSSKREKDDRLLADFENQLVEIFEAQDQLASDTVAGSSKSHSAIFDLPDDDDGLEEPRLTIPVHEKLQAVMSQLVSSGRLGDAPTEHLQRLQRLCEPAIEAAQTVNLRVPSERSDEDMSTWLARLHKGTSGAASACTLIYTSLGSSRNLELVNLEALQWLPNVLVNLFENCLIPVVEARPDGQHSQLFSFASSHSDPLRRLLDIGRKLLDLVARVCVEIKGASSIVNSTEFLASKLIFVQNAYNDKASAIGCQAYERLRKQAMAAVARFYAAFPAERSAILDEVLSSLDKLPSNSRSARQYKLGGNKNIQLVSALFLQLVQTSAMQSGKKEKRRARHLPRHASVNSEDPEQDEDSASEMEVDSVSVSDGKDPLAKLSQTAQSLLDDARKSAHHIVIWMVDKASKVTKSGDSPYRNILDLFVEDMTLVFASTDWPSSELLLTMLAMRMIRLVQTDKSASTKNMALESLGVMGSAISVTRASARNLLKSTLRDGDSSSSAVAQELFNLAAERANFLLDEQELVSSNGPFPIVHAYLGHKGGEGLRTKSARAYFLVQYAILVSRTVEKQLREEQHSPPDSRLLSTAEAMLQQLSEPGEHDGAANDYPEVKELEAQLAYLLSILNGQFCRLFPAIAKTLASSLDSDQAQVRSRSLKSIAAMLETDSSLLEWETTLAEAIFKCAADDSSLVRDSALFLVAKFIMPRPALEEKAFKRLLKCAADTNVGVQKRAIGHLKDVYMKETRQNMKAIIAIEFLQRSADQESSVAELAKKTLSEIWIDPKMTLLATAGDTAHVDVAIEDLKAHIVTCLASDTASLSSLLKNFLIWKLKDTKNASQVRDLCARIVKKLLDTANGSEAGAADLTTLVAFAEARPETVVPADLTSLKSYLKDLSKHDNILKFKSVVAIFRSVLPHLSSTQAPLLEEVQLDLLKAAQKLAPRHELEEVMSCLRSIDGVLNNTGKMASFAISLIRNVLQPNIPAQIREAMKRQNQLEELKAKENRMREQSLRLVGVVGKHIDLERFRAQFQKVFSSSEPPYKGGPVAGYIADCIVQFTLRSAPIEIRLKALEGLGLVCQSWPGQFNKRLVRETFFEVLEGKTFSGLDAKDVLRMQVRVLEIFEELYGTRASMKEEAKKSDGGGEVQALKNIGGDNKTREDESAIAIITNPLVDHLIRIVNTETGEKALLAAQTLASIDHQGMTHPKQSTSAFVALETSADPKIAAVARVAHAHLHQQHESVCEREYVNAVYAAFRYQNDVLQDPQGGVVPGFKAKLEPAFSIISTSGSKYVKKFISNVISKINTEYSKLTVTGPGIPEHVLFVLFVAQNLAFLEYKKMDELLHTVLQLELAFGKNGAETAQAIETYLPPALVRTTDSHGAVEPNVEVQPAPAEMQVDPVLLKRLTSAACAITLVSEARNFLKRQYGISRDVRMAMQQNKQTKDGGKEPIKVHGITGDKFWQNTNAVLASLASSEEMIVRCREFVTLVAVDDEVKIAEEEADLNAMMDIAQDQTTGAPRGKKRKSVTGSAGGTPKRARGRPPKNGYARRSASVSSLEGADGDFDD</sequence>
<dbReference type="InterPro" id="IPR016024">
    <property type="entry name" value="ARM-type_fold"/>
</dbReference>
<comment type="similarity">
    <text evidence="1">Belongs to the SCC2/Nipped-B family.</text>
</comment>
<keyword evidence="5" id="KW-1185">Reference proteome</keyword>
<comment type="caution">
    <text evidence="4">The sequence shown here is derived from an EMBL/GenBank/DDBJ whole genome shotgun (WGS) entry which is preliminary data.</text>
</comment>
<dbReference type="STRING" id="86049.A0A1C1C8X4"/>
<feature type="compositionally biased region" description="Acidic residues" evidence="2">
    <location>
        <begin position="530"/>
        <end position="544"/>
    </location>
</feature>
<keyword evidence="1" id="KW-0131">Cell cycle</keyword>
<evidence type="ECO:0000256" key="1">
    <source>
        <dbReference type="RuleBase" id="RU364107"/>
    </source>
</evidence>
<comment type="subcellular location">
    <subcellularLocation>
        <location evidence="1">Nucleus</location>
    </subcellularLocation>
</comment>
<name>A0A1C1C8X4_9EURO</name>
<feature type="region of interest" description="Disordered" evidence="2">
    <location>
        <begin position="158"/>
        <end position="177"/>
    </location>
</feature>
<evidence type="ECO:0000259" key="3">
    <source>
        <dbReference type="Pfam" id="PF12830"/>
    </source>
</evidence>
<dbReference type="OrthoDB" id="418242at2759"/>
<organism evidence="4 5">
    <name type="scientific">Cladophialophora carrionii</name>
    <dbReference type="NCBI Taxonomy" id="86049"/>
    <lineage>
        <taxon>Eukaryota</taxon>
        <taxon>Fungi</taxon>
        <taxon>Dikarya</taxon>
        <taxon>Ascomycota</taxon>
        <taxon>Pezizomycotina</taxon>
        <taxon>Eurotiomycetes</taxon>
        <taxon>Chaetothyriomycetidae</taxon>
        <taxon>Chaetothyriales</taxon>
        <taxon>Herpotrichiellaceae</taxon>
        <taxon>Cladophialophora</taxon>
    </lineage>
</organism>
<dbReference type="Pfam" id="PF20168">
    <property type="entry name" value="PDS5"/>
    <property type="match status" value="1"/>
</dbReference>
<dbReference type="GO" id="GO:1990414">
    <property type="term" value="P:replication-born double-strand break repair via sister chromatid exchange"/>
    <property type="evidence" value="ECO:0007669"/>
    <property type="project" value="TreeGrafter"/>
</dbReference>
<dbReference type="PANTHER" id="PTHR21704">
    <property type="entry name" value="NIPPED-B-LIKE PROTEIN DELANGIN SCC2-RELATED"/>
    <property type="match status" value="1"/>
</dbReference>
<keyword evidence="1" id="KW-0677">Repeat</keyword>
<reference evidence="5" key="1">
    <citation type="submission" date="2015-07" db="EMBL/GenBank/DDBJ databases">
        <authorList>
            <person name="Teixeira M.M."/>
            <person name="Souza R.C."/>
            <person name="Almeida L.G."/>
            <person name="Vicente V.A."/>
            <person name="de Hoog S."/>
            <person name="Bocca A.L."/>
            <person name="de Almeida S.R."/>
            <person name="Vasconcelos A.T."/>
            <person name="Felipe M.S."/>
        </authorList>
    </citation>
    <scope>NUCLEOTIDE SEQUENCE [LARGE SCALE GENOMIC DNA]</scope>
    <source>
        <strain evidence="5">KSF</strain>
    </source>
</reference>
<dbReference type="EMBL" id="LGRB01000020">
    <property type="protein sequence ID" value="OCT44956.1"/>
    <property type="molecule type" value="Genomic_DNA"/>
</dbReference>
<dbReference type="GO" id="GO:0034087">
    <property type="term" value="P:establishment of mitotic sister chromatid cohesion"/>
    <property type="evidence" value="ECO:0007669"/>
    <property type="project" value="TreeGrafter"/>
</dbReference>
<dbReference type="AlphaFoldDB" id="A0A1C1C8X4"/>
<dbReference type="InterPro" id="IPR024986">
    <property type="entry name" value="Nipped-B_C"/>
</dbReference>
<proteinExistence type="inferred from homology"/>
<dbReference type="GO" id="GO:0061775">
    <property type="term" value="F:cohesin loader activity"/>
    <property type="evidence" value="ECO:0007669"/>
    <property type="project" value="InterPro"/>
</dbReference>
<accession>A0A1C1C8X4</accession>
<dbReference type="SUPFAM" id="SSF48371">
    <property type="entry name" value="ARM repeat"/>
    <property type="match status" value="1"/>
</dbReference>
<dbReference type="GO" id="GO:0071169">
    <property type="term" value="P:establishment of protein localization to chromatin"/>
    <property type="evidence" value="ECO:0007669"/>
    <property type="project" value="TreeGrafter"/>
</dbReference>
<dbReference type="eggNOG" id="KOG1020">
    <property type="taxonomic scope" value="Eukaryota"/>
</dbReference>
<dbReference type="GO" id="GO:0010468">
    <property type="term" value="P:regulation of gene expression"/>
    <property type="evidence" value="ECO:0007669"/>
    <property type="project" value="InterPro"/>
</dbReference>
<protein>
    <recommendedName>
        <fullName evidence="1">Sister chromatid cohesion protein</fullName>
    </recommendedName>
</protein>
<dbReference type="VEuPathDB" id="FungiDB:CLCR_05340"/>
<dbReference type="Gene3D" id="1.25.10.10">
    <property type="entry name" value="Leucine-rich Repeat Variant"/>
    <property type="match status" value="1"/>
</dbReference>
<feature type="compositionally biased region" description="Basic residues" evidence="2">
    <location>
        <begin position="513"/>
        <end position="523"/>
    </location>
</feature>
<evidence type="ECO:0000256" key="2">
    <source>
        <dbReference type="SAM" id="MobiDB-lite"/>
    </source>
</evidence>
<evidence type="ECO:0000313" key="4">
    <source>
        <dbReference type="EMBL" id="OCT44956.1"/>
    </source>
</evidence>
<dbReference type="GO" id="GO:0140588">
    <property type="term" value="P:chromatin looping"/>
    <property type="evidence" value="ECO:0007669"/>
    <property type="project" value="InterPro"/>
</dbReference>
<dbReference type="Pfam" id="PF12830">
    <property type="entry name" value="Nipped-B_C"/>
    <property type="match status" value="1"/>
</dbReference>
<dbReference type="CDD" id="cd23958">
    <property type="entry name" value="SCC2"/>
    <property type="match status" value="1"/>
</dbReference>
<keyword evidence="1" id="KW-0539">Nucleus</keyword>
<dbReference type="Proteomes" id="UP000094526">
    <property type="component" value="Unassembled WGS sequence"/>
</dbReference>
<evidence type="ECO:0000313" key="5">
    <source>
        <dbReference type="Proteomes" id="UP000094526"/>
    </source>
</evidence>
<feature type="region of interest" description="Disordered" evidence="2">
    <location>
        <begin position="510"/>
        <end position="554"/>
    </location>
</feature>
<feature type="region of interest" description="Disordered" evidence="2">
    <location>
        <begin position="1686"/>
        <end position="1740"/>
    </location>
</feature>
<dbReference type="InterPro" id="IPR033031">
    <property type="entry name" value="Scc2/Nipped-B"/>
</dbReference>
<dbReference type="GO" id="GO:0003682">
    <property type="term" value="F:chromatin binding"/>
    <property type="evidence" value="ECO:0007669"/>
    <property type="project" value="TreeGrafter"/>
</dbReference>
<gene>
    <name evidence="4" type="ORF">CLCR_05340</name>
</gene>
<dbReference type="VEuPathDB" id="FungiDB:G647_07628"/>
<dbReference type="GO" id="GO:0090694">
    <property type="term" value="C:Scc2-Scc4 cohesin loading complex"/>
    <property type="evidence" value="ECO:0007669"/>
    <property type="project" value="TreeGrafter"/>
</dbReference>
<dbReference type="PANTHER" id="PTHR21704:SF18">
    <property type="entry name" value="NIPPED-B-LIKE PROTEIN"/>
    <property type="match status" value="1"/>
</dbReference>